<name>A0A1W0CVV7_9NEIS</name>
<gene>
    <name evidence="2" type="ORF">B0T45_12255</name>
</gene>
<accession>A0A1W0CVV7</accession>
<evidence type="ECO:0000313" key="2">
    <source>
        <dbReference type="EMBL" id="OQS38823.1"/>
    </source>
</evidence>
<evidence type="ECO:0000256" key="1">
    <source>
        <dbReference type="SAM" id="MobiDB-lite"/>
    </source>
</evidence>
<dbReference type="Proteomes" id="UP000192721">
    <property type="component" value="Unassembled WGS sequence"/>
</dbReference>
<dbReference type="AlphaFoldDB" id="A0A1W0CVV7"/>
<evidence type="ECO:0000313" key="3">
    <source>
        <dbReference type="Proteomes" id="UP000192721"/>
    </source>
</evidence>
<comment type="caution">
    <text evidence="2">The sequence shown here is derived from an EMBL/GenBank/DDBJ whole genome shotgun (WGS) entry which is preliminary data.</text>
</comment>
<reference evidence="2 3" key="1">
    <citation type="submission" date="2017-02" db="EMBL/GenBank/DDBJ databases">
        <title>Chromobacterium haemolyticum H5244.</title>
        <authorList>
            <person name="Gulvik C.A."/>
        </authorList>
    </citation>
    <scope>NUCLEOTIDE SEQUENCE [LARGE SCALE GENOMIC DNA]</scope>
    <source>
        <strain evidence="2 3">H5244</strain>
    </source>
</reference>
<proteinExistence type="predicted"/>
<evidence type="ECO:0008006" key="4">
    <source>
        <dbReference type="Google" id="ProtNLM"/>
    </source>
</evidence>
<dbReference type="EMBL" id="MUKV01000014">
    <property type="protein sequence ID" value="OQS38823.1"/>
    <property type="molecule type" value="Genomic_DNA"/>
</dbReference>
<organism evidence="2 3">
    <name type="scientific">Chromobacterium haemolyticum</name>
    <dbReference type="NCBI Taxonomy" id="394935"/>
    <lineage>
        <taxon>Bacteria</taxon>
        <taxon>Pseudomonadati</taxon>
        <taxon>Pseudomonadota</taxon>
        <taxon>Betaproteobacteria</taxon>
        <taxon>Neisseriales</taxon>
        <taxon>Chromobacteriaceae</taxon>
        <taxon>Chromobacterium</taxon>
    </lineage>
</organism>
<sequence length="1180" mass="124128">MIAFERLAGSRLYIDQANQEGAGWWGWLLAAGAQAPAGPVPLTEALENADWAGSFVYCAVAPDLSGDQAAVFIAALDAILATVIGGRALLWLRQAERPQQALEQGWVLSFASVAGVLRTSNGLDLSLTGDGSIGVAIASGAVLSVAESGDALTLTGRNAPAATLSGGMAPILYQDDYSANLAFDGTALGSWRFGFKTARQALARNFACGFQLLVPNTAADSAGSDQPVKNLSAYLPLVNGGEPNPTDLFAFTAQFNPVNPNNILPATPTVFWFAAGASLDLVSYYRTVYGMIVTLRPVLDAAAGRPAGLVVNPGSGRTPLYLGYSFAPVGDFELRVVGAEDGQPQQLLAGLSGSENIGFVSGAAYLRASGGQPAYAPVFPLEPSSPVGPPLDPLALLLNRDFRTSWCTVTAKGEGASAHYAAAPKGADLFGLPDAAKADGGDLLEPKDPGLALPNSGELSFPLLPFAAFRSGAGDQDLQAGQMELLESQIVSPTRRNRINAASAQASRSARASLGLDLARNVAGYNAATPAGFIARVAERGWSRLLLAQIMAGGQPQWQLGFTAPSSALQAAFQTDNLFLPVANPLQLGVEASGVMPEDPPASPSRFYNQLEIDRWRFKAAVGKGNRYGDYRNVMVVKGVPGSLLELVTRPTQWTQKNLFAAPLGPDGLPDASQLTPLADWLSAYFASALKQQDNPYFQNFCRIIRDPNWQGVLLLRVDIEKVPAELLGLLAGVTQPEAFAAHHIGVELSQIDGKTVTQSDSSSLFGLIYYLDPDYEDEPQAHAIPPQDADATYEFRLLTLKALFQNTAVQRFESVAQVVLNQLFGSRVDSMVEDQGQANIYNAVLLQGGFQTNGGAPVYSLSSAQPALFKLRNNVLTSVEIATAALSTRDEGAGGSAVSWLDMSGFMQFAVLKDEAGELPPFDLFSFGADGDEPVAGQGLRFSGLGLRIAFPLSGPDSGPTVISMLENELSFNPAASRSRAQGLYRDFQLELNGLLSGAANSTPAAKGFLAVATSYGLQGVADRAWHGLSLRVNLGTLGALASKVNLNTTLLLAWADDSGAADDGSGYQAHVGMALPGAGPGGELFSLQTVIKLSIGAIRLLYNAEQKGYLLLLNEIALKFLGLLRIPPNGATSFFLFGNPGAETPTGLGWYAIYNQDQPPPAAAPDADPTALTHQSQS</sequence>
<dbReference type="RefSeq" id="WP_081555655.1">
    <property type="nucleotide sequence ID" value="NZ_MUKV01000014.1"/>
</dbReference>
<protein>
    <recommendedName>
        <fullName evidence="4">Hemagglutinin protein</fullName>
    </recommendedName>
</protein>
<feature type="region of interest" description="Disordered" evidence="1">
    <location>
        <begin position="1159"/>
        <end position="1180"/>
    </location>
</feature>